<evidence type="ECO:0000256" key="19">
    <source>
        <dbReference type="ARBA" id="ARBA00037426"/>
    </source>
</evidence>
<dbReference type="PANTHER" id="PTHR23152">
    <property type="entry name" value="2-OXOGLUTARATE DEHYDROGENASE"/>
    <property type="match status" value="1"/>
</dbReference>
<dbReference type="FunFam" id="3.40.50.12470:FF:000007">
    <property type="entry name" value="2-oxoglutarate dehydrogenase e1 mitochondrial"/>
    <property type="match status" value="1"/>
</dbReference>
<evidence type="ECO:0000256" key="5">
    <source>
        <dbReference type="ARBA" id="ARBA00006936"/>
    </source>
</evidence>
<dbReference type="Pfam" id="PF00676">
    <property type="entry name" value="E1_dh"/>
    <property type="match status" value="1"/>
</dbReference>
<dbReference type="Gene3D" id="1.10.287.1150">
    <property type="entry name" value="TPP helical domain"/>
    <property type="match status" value="1"/>
</dbReference>
<evidence type="ECO:0000256" key="4">
    <source>
        <dbReference type="ARBA" id="ARBA00004173"/>
    </source>
</evidence>
<dbReference type="GO" id="GO:0006099">
    <property type="term" value="P:tricarboxylic acid cycle"/>
    <property type="evidence" value="ECO:0007669"/>
    <property type="project" value="TreeGrafter"/>
</dbReference>
<proteinExistence type="inferred from homology"/>
<evidence type="ECO:0000256" key="17">
    <source>
        <dbReference type="ARBA" id="ARBA00023242"/>
    </source>
</evidence>
<comment type="subcellular location">
    <subcellularLocation>
        <location evidence="4">Mitochondrion</location>
    </subcellularLocation>
    <subcellularLocation>
        <location evidence="3">Nucleus</location>
    </subcellularLocation>
</comment>
<evidence type="ECO:0000256" key="11">
    <source>
        <dbReference type="ARBA" id="ARBA00022843"/>
    </source>
</evidence>
<keyword evidence="8" id="KW-0479">Metal-binding</keyword>
<dbReference type="FunFam" id="3.40.50.970:FF:000002">
    <property type="entry name" value="2-oxoglutarate dehydrogenase, E1 component"/>
    <property type="match status" value="1"/>
</dbReference>
<dbReference type="EMBL" id="JAODUO010000041">
    <property type="protein sequence ID" value="KAK2191986.1"/>
    <property type="molecule type" value="Genomic_DNA"/>
</dbReference>
<dbReference type="CDD" id="cd02016">
    <property type="entry name" value="TPP_E1_OGDC_like"/>
    <property type="match status" value="1"/>
</dbReference>
<comment type="function">
    <text evidence="19">The 2-oxoglutarate dehydrogenase complex catalyzes the overall conversion of 2-oxoglutarate to succinyl-CoA and CO(2). It contains multiple copies of three enzymatic components: 2-oxoglutarate dehydrogenase (E1), dihydrolipoamide succinyltransferase (E2) and lipoamide dehydrogenase (E3).</text>
</comment>
<keyword evidence="27" id="KW-1185">Reference proteome</keyword>
<evidence type="ECO:0000256" key="14">
    <source>
        <dbReference type="ARBA" id="ARBA00023052"/>
    </source>
</evidence>
<keyword evidence="12" id="KW-0809">Transit peptide</keyword>
<dbReference type="InterPro" id="IPR005475">
    <property type="entry name" value="Transketolase-like_Pyr-bd"/>
</dbReference>
<comment type="similarity">
    <text evidence="5">Belongs to the alpha-ketoglutarate dehydrogenase family.</text>
</comment>
<sequence length="1024" mass="116550">MFRLAIFAGRMRTVVAVTRRGWPLSPSERMAATPCCQSRRHYGSPAAAEPFLSGSSGVYVEEMYNSWLQNPASVHKSWDVFFRNTDQGAPPGAAYQAPPGIRTAVSTVSAPITAAPQFDTENMLSTKVIDDHLAVQAIIRSYQVRGHFKAQLDPLNISRTSILTDHVDALLQTYKYHTIGRYYELEEPDLDRVFQLPPTTYIGGEEKSLTLREIINRLETIYCHHIGVEYMFINNLEQCDWIKKRFETPGVSALTKEEKRRLMTRVLRSTRFEEFLAKKWSSEKRFGLEGCEVLVPAMKTVIDVSSSYGVESIIFGMPHRGRLDVLANVCRKPLEQIFCQFDSKLEAADEGSGDVKYHLGMSHERINRSTNKNIRLAVVANPSHLEAVDPVVQGKTKAEQYYRGDTEGKKVMSMLIHGDAAFSGQGIVYETFHLSDLPAYTTHGTIHIVVNNQIGFTTDPRFSRSSAYCTDVARVVNAPIFHVNADDPEAVMHVCKVAAEWRAEWGKDVVVDLVCYRRNGHNEIDEPMFTQPLMYKKIKQTPNVFKKYSDQLIGEGVITQQEYEEEVAKYDKICEEAYADAKKETAIQNRQWLDSPWTGFFEGLDTMKLLPTGIDEETLKHIGNVFSKEPSEEFTLHGGQKRILKARKEMIDNREADWALGEAFTFGSLLKAGIHVRLSGQDVQRGTFSHRHHVLHDQKRDRETYTPLNHLYPDQAEYVVCNSSLSEYGVLGFEVGYSITNPNALVIWEGQFGDFANTAQCIIDQFISSGQTKWIRQSNLVMLLPHGYEGMGPEHSSARLERYLQMSSDDPDYFPPMDENFEIQQLYDINWFVCNTTTPANFFHVMRRQITLPFRKPLVMMTPKSLLRHPDAKSSFDDMIEGTRFQRIIPDTGTASENPEEVKRILFCSGKIYYDLLKERAKKELDSKIAITRVEQLTPFPFDLILAELQKYPQAQISWVQEEHKNGGSWSYVQPRFNTVIKKQGADRFVKYVGRHASASTATGNKQAHIMEHAQLLKKAVTLK</sequence>
<gene>
    <name evidence="26" type="ORF">NP493_41g02027</name>
</gene>
<dbReference type="Pfam" id="PF02779">
    <property type="entry name" value="Transket_pyr"/>
    <property type="match status" value="1"/>
</dbReference>
<accession>A0AAD9PBY1</accession>
<comment type="catalytic activity">
    <reaction evidence="24">
        <text>N(6)-[(R)-lipoyl]-L-lysyl-[protein] + 2-oxoglutarate + H(+) = N(6)-[(R)-S(8)-succinyldihydrolipoyl]-L-lysyl-[protein] + CO2</text>
        <dbReference type="Rhea" id="RHEA:12188"/>
        <dbReference type="Rhea" id="RHEA-COMP:10474"/>
        <dbReference type="Rhea" id="RHEA-COMP:20092"/>
        <dbReference type="ChEBI" id="CHEBI:15378"/>
        <dbReference type="ChEBI" id="CHEBI:16526"/>
        <dbReference type="ChEBI" id="CHEBI:16810"/>
        <dbReference type="ChEBI" id="CHEBI:83099"/>
        <dbReference type="ChEBI" id="CHEBI:83120"/>
        <dbReference type="EC" id="1.2.4.2"/>
    </reaction>
    <physiologicalReaction direction="left-to-right" evidence="24">
        <dbReference type="Rhea" id="RHEA:12189"/>
    </physiologicalReaction>
</comment>
<evidence type="ECO:0000256" key="9">
    <source>
        <dbReference type="ARBA" id="ARBA00022837"/>
    </source>
</evidence>
<protein>
    <recommendedName>
        <fullName evidence="23">2-oxoglutarate dehydrogenase complex component E1</fullName>
        <ecNumber evidence="6">1.2.4.2</ecNumber>
    </recommendedName>
    <alternativeName>
        <fullName evidence="23">2-oxoglutarate dehydrogenase complex component E1</fullName>
    </alternativeName>
    <alternativeName>
        <fullName evidence="20 21">2-oxoglutarate dehydrogenase, mitochondrial</fullName>
    </alternativeName>
    <alternativeName>
        <fullName evidence="18">Alpha-ketoglutarate dehydrogenase</fullName>
    </alternativeName>
    <alternativeName>
        <fullName evidence="22">Thiamine diphosphate (ThDP)-dependent 2-oxoglutarate dehydrogenase</fullName>
    </alternativeName>
</protein>
<evidence type="ECO:0000256" key="21">
    <source>
        <dbReference type="ARBA" id="ARBA00041946"/>
    </source>
</evidence>
<dbReference type="SMART" id="SM00861">
    <property type="entry name" value="Transket_pyr"/>
    <property type="match status" value="1"/>
</dbReference>
<evidence type="ECO:0000256" key="13">
    <source>
        <dbReference type="ARBA" id="ARBA00023002"/>
    </source>
</evidence>
<dbReference type="PIRSF" id="PIRSF000157">
    <property type="entry name" value="Oxoglu_dh_E1"/>
    <property type="match status" value="1"/>
</dbReference>
<dbReference type="Proteomes" id="UP001209878">
    <property type="component" value="Unassembled WGS sequence"/>
</dbReference>
<keyword evidence="7" id="KW-1017">Isopeptide bond</keyword>
<dbReference type="InterPro" id="IPR031717">
    <property type="entry name" value="ODO-1/KGD_C"/>
</dbReference>
<evidence type="ECO:0000256" key="24">
    <source>
        <dbReference type="ARBA" id="ARBA00051042"/>
    </source>
</evidence>
<dbReference type="FunFam" id="1.10.287.1150:FF:000001">
    <property type="entry name" value="2-oxoglutarate dehydrogenase, mitochondrial isoform X1"/>
    <property type="match status" value="1"/>
</dbReference>
<dbReference type="NCBIfam" id="TIGR00239">
    <property type="entry name" value="2oxo_dh_E1"/>
    <property type="match status" value="1"/>
</dbReference>
<dbReference type="Gene3D" id="3.40.50.970">
    <property type="match status" value="1"/>
</dbReference>
<keyword evidence="13" id="KW-0560">Oxidoreductase</keyword>
<dbReference type="AlphaFoldDB" id="A0AAD9PBY1"/>
<dbReference type="GO" id="GO:0005634">
    <property type="term" value="C:nucleus"/>
    <property type="evidence" value="ECO:0007669"/>
    <property type="project" value="UniProtKB-SubCell"/>
</dbReference>
<dbReference type="Gene3D" id="3.40.50.12470">
    <property type="match status" value="1"/>
</dbReference>
<comment type="cofactor">
    <cofactor evidence="2">
        <name>thiamine diphosphate</name>
        <dbReference type="ChEBI" id="CHEBI:58937"/>
    </cofactor>
</comment>
<keyword evidence="10" id="KW-0460">Magnesium</keyword>
<keyword evidence="17" id="KW-0539">Nucleus</keyword>
<dbReference type="InterPro" id="IPR042179">
    <property type="entry name" value="KGD_C_sf"/>
</dbReference>
<evidence type="ECO:0000256" key="3">
    <source>
        <dbReference type="ARBA" id="ARBA00004123"/>
    </source>
</evidence>
<dbReference type="Pfam" id="PF16078">
    <property type="entry name" value="2-oxogl_dehyd_N"/>
    <property type="match status" value="1"/>
</dbReference>
<evidence type="ECO:0000256" key="1">
    <source>
        <dbReference type="ARBA" id="ARBA00001946"/>
    </source>
</evidence>
<dbReference type="GO" id="GO:0005739">
    <property type="term" value="C:mitochondrion"/>
    <property type="evidence" value="ECO:0007669"/>
    <property type="project" value="UniProtKB-SubCell"/>
</dbReference>
<evidence type="ECO:0000256" key="8">
    <source>
        <dbReference type="ARBA" id="ARBA00022723"/>
    </source>
</evidence>
<evidence type="ECO:0000256" key="6">
    <source>
        <dbReference type="ARBA" id="ARBA00012280"/>
    </source>
</evidence>
<dbReference type="Pfam" id="PF16870">
    <property type="entry name" value="OxoGdeHyase_C"/>
    <property type="match status" value="1"/>
</dbReference>
<dbReference type="NCBIfam" id="NF008907">
    <property type="entry name" value="PRK12270.1"/>
    <property type="match status" value="1"/>
</dbReference>
<evidence type="ECO:0000256" key="2">
    <source>
        <dbReference type="ARBA" id="ARBA00001964"/>
    </source>
</evidence>
<evidence type="ECO:0000313" key="27">
    <source>
        <dbReference type="Proteomes" id="UP001209878"/>
    </source>
</evidence>
<evidence type="ECO:0000256" key="23">
    <source>
        <dbReference type="ARBA" id="ARBA00042984"/>
    </source>
</evidence>
<comment type="cofactor">
    <cofactor evidence="1">
        <name>Mg(2+)</name>
        <dbReference type="ChEBI" id="CHEBI:18420"/>
    </cofactor>
</comment>
<dbReference type="Gene3D" id="3.40.50.11610">
    <property type="entry name" value="Multifunctional 2-oxoglutarate metabolism enzyme, C-terminal domain"/>
    <property type="match status" value="1"/>
</dbReference>
<evidence type="ECO:0000259" key="25">
    <source>
        <dbReference type="SMART" id="SM00861"/>
    </source>
</evidence>
<keyword evidence="11" id="KW-0832">Ubl conjugation</keyword>
<dbReference type="GO" id="GO:0030976">
    <property type="term" value="F:thiamine pyrophosphate binding"/>
    <property type="evidence" value="ECO:0007669"/>
    <property type="project" value="InterPro"/>
</dbReference>
<comment type="caution">
    <text evidence="26">The sequence shown here is derived from an EMBL/GenBank/DDBJ whole genome shotgun (WGS) entry which is preliminary data.</text>
</comment>
<dbReference type="InterPro" id="IPR011603">
    <property type="entry name" value="2oxoglutarate_DH_E1"/>
</dbReference>
<evidence type="ECO:0000256" key="20">
    <source>
        <dbReference type="ARBA" id="ARBA00040267"/>
    </source>
</evidence>
<dbReference type="GO" id="GO:0046872">
    <property type="term" value="F:metal ion binding"/>
    <property type="evidence" value="ECO:0007669"/>
    <property type="project" value="UniProtKB-KW"/>
</dbReference>
<keyword evidence="14" id="KW-0786">Thiamine pyrophosphate</keyword>
<name>A0AAD9PBY1_RIDPI</name>
<dbReference type="InterPro" id="IPR029061">
    <property type="entry name" value="THDP-binding"/>
</dbReference>
<dbReference type="NCBIfam" id="NF006914">
    <property type="entry name" value="PRK09404.1"/>
    <property type="match status" value="1"/>
</dbReference>
<keyword evidence="9" id="KW-0106">Calcium</keyword>
<evidence type="ECO:0000256" key="7">
    <source>
        <dbReference type="ARBA" id="ARBA00022499"/>
    </source>
</evidence>
<dbReference type="GO" id="GO:0006096">
    <property type="term" value="P:glycolytic process"/>
    <property type="evidence" value="ECO:0007669"/>
    <property type="project" value="UniProtKB-KW"/>
</dbReference>
<dbReference type="InterPro" id="IPR032106">
    <property type="entry name" value="2-oxogl_dehyd_N"/>
</dbReference>
<evidence type="ECO:0000313" key="26">
    <source>
        <dbReference type="EMBL" id="KAK2191986.1"/>
    </source>
</evidence>
<keyword evidence="15" id="KW-0496">Mitochondrion</keyword>
<organism evidence="26 27">
    <name type="scientific">Ridgeia piscesae</name>
    <name type="common">Tubeworm</name>
    <dbReference type="NCBI Taxonomy" id="27915"/>
    <lineage>
        <taxon>Eukaryota</taxon>
        <taxon>Metazoa</taxon>
        <taxon>Spiralia</taxon>
        <taxon>Lophotrochozoa</taxon>
        <taxon>Annelida</taxon>
        <taxon>Polychaeta</taxon>
        <taxon>Sedentaria</taxon>
        <taxon>Canalipalpata</taxon>
        <taxon>Sabellida</taxon>
        <taxon>Siboglinidae</taxon>
        <taxon>Ridgeia</taxon>
    </lineage>
</organism>
<keyword evidence="16" id="KW-0324">Glycolysis</keyword>
<dbReference type="PANTHER" id="PTHR23152:SF4">
    <property type="entry name" value="2-OXOADIPATE DEHYDROGENASE COMPLEX COMPONENT E1"/>
    <property type="match status" value="1"/>
</dbReference>
<evidence type="ECO:0000256" key="10">
    <source>
        <dbReference type="ARBA" id="ARBA00022842"/>
    </source>
</evidence>
<evidence type="ECO:0000256" key="22">
    <source>
        <dbReference type="ARBA" id="ARBA00042799"/>
    </source>
</evidence>
<feature type="domain" description="Transketolase-like pyrimidine-binding" evidence="25">
    <location>
        <begin position="656"/>
        <end position="869"/>
    </location>
</feature>
<evidence type="ECO:0000256" key="16">
    <source>
        <dbReference type="ARBA" id="ARBA00023152"/>
    </source>
</evidence>
<evidence type="ECO:0000256" key="18">
    <source>
        <dbReference type="ARBA" id="ARBA00030680"/>
    </source>
</evidence>
<dbReference type="GO" id="GO:0004591">
    <property type="term" value="F:oxoglutarate dehydrogenase (succinyl-transferring) activity"/>
    <property type="evidence" value="ECO:0007669"/>
    <property type="project" value="UniProtKB-EC"/>
</dbReference>
<dbReference type="EC" id="1.2.4.2" evidence="6"/>
<dbReference type="SUPFAM" id="SSF52518">
    <property type="entry name" value="Thiamin diphosphate-binding fold (THDP-binding)"/>
    <property type="match status" value="2"/>
</dbReference>
<dbReference type="GO" id="GO:0045252">
    <property type="term" value="C:oxoglutarate dehydrogenase complex"/>
    <property type="evidence" value="ECO:0007669"/>
    <property type="project" value="TreeGrafter"/>
</dbReference>
<dbReference type="InterPro" id="IPR001017">
    <property type="entry name" value="DH_E1"/>
</dbReference>
<evidence type="ECO:0000256" key="12">
    <source>
        <dbReference type="ARBA" id="ARBA00022946"/>
    </source>
</evidence>
<dbReference type="FunFam" id="3.40.50.11610:FF:000003">
    <property type="entry name" value="2-oxoglutarate dehydrogenase, isoform X4"/>
    <property type="match status" value="1"/>
</dbReference>
<evidence type="ECO:0000256" key="15">
    <source>
        <dbReference type="ARBA" id="ARBA00023128"/>
    </source>
</evidence>
<reference evidence="26" key="1">
    <citation type="journal article" date="2023" name="Mol. Biol. Evol.">
        <title>Third-Generation Sequencing Reveals the Adaptive Role of the Epigenome in Three Deep-Sea Polychaetes.</title>
        <authorList>
            <person name="Perez M."/>
            <person name="Aroh O."/>
            <person name="Sun Y."/>
            <person name="Lan Y."/>
            <person name="Juniper S.K."/>
            <person name="Young C.R."/>
            <person name="Angers B."/>
            <person name="Qian P.Y."/>
        </authorList>
    </citation>
    <scope>NUCLEOTIDE SEQUENCE</scope>
    <source>
        <strain evidence="26">R07B-5</strain>
    </source>
</reference>